<protein>
    <submittedName>
        <fullName evidence="4">Transcriptional activator protein acu-15</fullName>
    </submittedName>
</protein>
<organism evidence="4 5">
    <name type="scientific">Cytospora mali</name>
    <name type="common">Apple Valsa canker fungus</name>
    <name type="synonym">Valsa mali</name>
    <dbReference type="NCBI Taxonomy" id="578113"/>
    <lineage>
        <taxon>Eukaryota</taxon>
        <taxon>Fungi</taxon>
        <taxon>Dikarya</taxon>
        <taxon>Ascomycota</taxon>
        <taxon>Pezizomycotina</taxon>
        <taxon>Sordariomycetes</taxon>
        <taxon>Sordariomycetidae</taxon>
        <taxon>Diaporthales</taxon>
        <taxon>Cytosporaceae</taxon>
        <taxon>Cytospora</taxon>
    </lineage>
</organism>
<dbReference type="Gene3D" id="4.10.240.10">
    <property type="entry name" value="Zn(2)-C6 fungal-type DNA-binding domain"/>
    <property type="match status" value="1"/>
</dbReference>
<dbReference type="Pfam" id="PF00172">
    <property type="entry name" value="Zn_clus"/>
    <property type="match status" value="1"/>
</dbReference>
<name>A0A194UM99_CYTMA</name>
<accession>A0A194UM99</accession>
<evidence type="ECO:0000256" key="2">
    <source>
        <dbReference type="SAM" id="MobiDB-lite"/>
    </source>
</evidence>
<evidence type="ECO:0000313" key="5">
    <source>
        <dbReference type="Proteomes" id="UP000078576"/>
    </source>
</evidence>
<feature type="region of interest" description="Disordered" evidence="2">
    <location>
        <begin position="890"/>
        <end position="920"/>
    </location>
</feature>
<feature type="compositionally biased region" description="Basic and acidic residues" evidence="2">
    <location>
        <begin position="740"/>
        <end position="750"/>
    </location>
</feature>
<feature type="region of interest" description="Disordered" evidence="2">
    <location>
        <begin position="127"/>
        <end position="151"/>
    </location>
</feature>
<dbReference type="SUPFAM" id="SSF57701">
    <property type="entry name" value="Zn2/Cys6 DNA-binding domain"/>
    <property type="match status" value="1"/>
</dbReference>
<dbReference type="STRING" id="694573.A0A194UM99"/>
<dbReference type="InterPro" id="IPR001138">
    <property type="entry name" value="Zn2Cys6_DnaBD"/>
</dbReference>
<feature type="region of interest" description="Disordered" evidence="2">
    <location>
        <begin position="740"/>
        <end position="768"/>
    </location>
</feature>
<dbReference type="CDD" id="cd00067">
    <property type="entry name" value="GAL4"/>
    <property type="match status" value="1"/>
</dbReference>
<feature type="compositionally biased region" description="Polar residues" evidence="2">
    <location>
        <begin position="128"/>
        <end position="142"/>
    </location>
</feature>
<feature type="region of interest" description="Disordered" evidence="2">
    <location>
        <begin position="819"/>
        <end position="849"/>
    </location>
</feature>
<feature type="domain" description="Zn(2)-C6 fungal-type" evidence="3">
    <location>
        <begin position="48"/>
        <end position="76"/>
    </location>
</feature>
<keyword evidence="5" id="KW-1185">Reference proteome</keyword>
<dbReference type="Proteomes" id="UP000078576">
    <property type="component" value="Unassembled WGS sequence"/>
</dbReference>
<proteinExistence type="predicted"/>
<sequence length="1032" mass="114674">MSTRHGSQQEPQQEPERTTKSHHSRDSFGSGNGDSLKRPRADELAASACDLCRSRKVRCDRQQPVCSNCQKAGAMCNSSNPFKRRVNHTKQLRDDFSIVMDRLNEVDQHLGILTKLTQQIASRPACTHVSSHFDSPASQHAPSQRPLLSDNYRGTIPHGSAHDEVPILKSASDDRGVNTRAILEDVGHEHDYYPTHETVELEHGSKSTYSNLSSLDLIESISRELTHGLEDESSGDNNVTKANGNSIVCQTSVNNDRCVPSLPVVSQAKADEEIPEVRGPVKIHPAARQQFLDRFPLTGKYQETAITCDSKPITSPPRLVVSIFVETFLRNINTRFPIFEESSLRQAINMHYQLLNTGTGKGTGASTSGNPTPPPSASIEDSANENIYGGPSWALIFSNIAVLGLGLELQLARVPQASSNSMTNMWNDDLVPSLLRNSDRALASLETFSRPSLLNVQALTAREFYSNSVFGDVCQRACQVGRLMGLNLFYSSPNINTDGESYGMMERERIFRVLYSMDKQRAFISGQACEMFTFDWDPHRWDIGRSNDDGDRGKSGLPLIRLINDAFDDMMRIWEEIYLALDCSRAIDAGPAHLNREVARVSKLIDEWNQEHGHVMHARFLPPSNTTATTAATSTSGSFGSPEPGNMAEYELGLIQLELKYCYHVTRILCLRHDHRNNHAQQQLRNHARICLKLISEVVKSPISTMTLSTLGRILGNYPAVPFIDLLNHRISVFRKPSWRDDASGERQRPSEAMSSASDTDLSESSEAEARADVELLEALPRQLQLLQQPNYPNVYFNRLKLGLDQASQIIDVMKESDRFPKLQNQSQPRPADNPKKPATTSGSTEHVQPTAIARSYAVVQNSSVPKPPTGRASFNPAAMHRNSVSASKLNHLQKQQQHQPNAPPPPHHQQPQHDLTGTTVDDFLQTPQRQTSAAGRVAGLEMMEWIDFNFYTPITTVASPDVLPAPPSSSAGTAIRQSLVSAGHASPRQQWSETIQVPTTVKGHTESNYQGMDPFQELYMPEHWDMADIIQ</sequence>
<dbReference type="AlphaFoldDB" id="A0A194UM99"/>
<dbReference type="GO" id="GO:0008270">
    <property type="term" value="F:zinc ion binding"/>
    <property type="evidence" value="ECO:0007669"/>
    <property type="project" value="InterPro"/>
</dbReference>
<dbReference type="PANTHER" id="PTHR46910:SF33">
    <property type="entry name" value="ZN(II)2CYS6 TRANSCRIPTION FACTOR (EUROFUNG)"/>
    <property type="match status" value="1"/>
</dbReference>
<feature type="compositionally biased region" description="Polar residues" evidence="2">
    <location>
        <begin position="839"/>
        <end position="848"/>
    </location>
</feature>
<dbReference type="InterPro" id="IPR050987">
    <property type="entry name" value="AtrR-like"/>
</dbReference>
<dbReference type="InterPro" id="IPR036864">
    <property type="entry name" value="Zn2-C6_fun-type_DNA-bd_sf"/>
</dbReference>
<feature type="compositionally biased region" description="Low complexity" evidence="2">
    <location>
        <begin position="890"/>
        <end position="901"/>
    </location>
</feature>
<reference evidence="5" key="1">
    <citation type="submission" date="2014-12" db="EMBL/GenBank/DDBJ databases">
        <title>Genome Sequence of Valsa Canker Pathogens Uncovers a Specific Adaption of Colonization on Woody Bark.</title>
        <authorList>
            <person name="Yin Z."/>
            <person name="Liu H."/>
            <person name="Gao X."/>
            <person name="Li Z."/>
            <person name="Song N."/>
            <person name="Ke X."/>
            <person name="Dai Q."/>
            <person name="Wu Y."/>
            <person name="Sun Y."/>
            <person name="Xu J.-R."/>
            <person name="Kang Z.K."/>
            <person name="Wang L."/>
            <person name="Huang L."/>
        </authorList>
    </citation>
    <scope>NUCLEOTIDE SEQUENCE [LARGE SCALE GENOMIC DNA]</scope>
    <source>
        <strain evidence="5">SXYL134</strain>
    </source>
</reference>
<feature type="region of interest" description="Disordered" evidence="2">
    <location>
        <begin position="359"/>
        <end position="378"/>
    </location>
</feature>
<dbReference type="CDD" id="cd12148">
    <property type="entry name" value="fungal_TF_MHR"/>
    <property type="match status" value="1"/>
</dbReference>
<gene>
    <name evidence="4" type="ORF">VP1G_00281</name>
</gene>
<dbReference type="PROSITE" id="PS50048">
    <property type="entry name" value="ZN2_CY6_FUNGAL_2"/>
    <property type="match status" value="1"/>
</dbReference>
<dbReference type="PROSITE" id="PS00463">
    <property type="entry name" value="ZN2_CY6_FUNGAL_1"/>
    <property type="match status" value="1"/>
</dbReference>
<dbReference type="GO" id="GO:0000981">
    <property type="term" value="F:DNA-binding transcription factor activity, RNA polymerase II-specific"/>
    <property type="evidence" value="ECO:0007669"/>
    <property type="project" value="InterPro"/>
</dbReference>
<dbReference type="OrthoDB" id="103819at2759"/>
<dbReference type="PANTHER" id="PTHR46910">
    <property type="entry name" value="TRANSCRIPTION FACTOR PDR1"/>
    <property type="match status" value="1"/>
</dbReference>
<evidence type="ECO:0000259" key="3">
    <source>
        <dbReference type="PROSITE" id="PS50048"/>
    </source>
</evidence>
<evidence type="ECO:0000256" key="1">
    <source>
        <dbReference type="ARBA" id="ARBA00023242"/>
    </source>
</evidence>
<dbReference type="SMART" id="SM00066">
    <property type="entry name" value="GAL4"/>
    <property type="match status" value="1"/>
</dbReference>
<evidence type="ECO:0000313" key="4">
    <source>
        <dbReference type="EMBL" id="KUI52792.1"/>
    </source>
</evidence>
<dbReference type="EMBL" id="KN714666">
    <property type="protein sequence ID" value="KUI52792.1"/>
    <property type="molecule type" value="Genomic_DNA"/>
</dbReference>
<feature type="region of interest" description="Disordered" evidence="2">
    <location>
        <begin position="1"/>
        <end position="39"/>
    </location>
</feature>
<keyword evidence="1" id="KW-0539">Nucleus</keyword>